<dbReference type="SUPFAM" id="SSF50341">
    <property type="entry name" value="CheW-like"/>
    <property type="match status" value="1"/>
</dbReference>
<dbReference type="InterPro" id="IPR002545">
    <property type="entry name" value="CheW-lke_dom"/>
</dbReference>
<dbReference type="AlphaFoldDB" id="A0A897NM46"/>
<evidence type="ECO:0000313" key="2">
    <source>
        <dbReference type="EMBL" id="QSG13351.1"/>
    </source>
</evidence>
<dbReference type="PANTHER" id="PTHR22617">
    <property type="entry name" value="CHEMOTAXIS SENSOR HISTIDINE KINASE-RELATED"/>
    <property type="match status" value="1"/>
</dbReference>
<dbReference type="GO" id="GO:0007165">
    <property type="term" value="P:signal transduction"/>
    <property type="evidence" value="ECO:0007669"/>
    <property type="project" value="InterPro"/>
</dbReference>
<reference evidence="2" key="1">
    <citation type="submission" date="2020-11" db="EMBL/GenBank/DDBJ databases">
        <title>Carbohydrate-dependent, anaerobic sulfur respiration: A novel catabolism in halophilic archaea.</title>
        <authorList>
            <person name="Sorokin D.Y."/>
            <person name="Messina E."/>
            <person name="Smedile F."/>
            <person name="La Cono V."/>
            <person name="Hallsworth J.E."/>
            <person name="Yakimov M.M."/>
        </authorList>
    </citation>
    <scope>NUCLEOTIDE SEQUENCE</scope>
    <source>
        <strain evidence="2">HSR-Bgl</strain>
    </source>
</reference>
<protein>
    <submittedName>
        <fullName evidence="2">Chemotaxis signal transduction protein</fullName>
    </submittedName>
</protein>
<dbReference type="Pfam" id="PF01584">
    <property type="entry name" value="CheW"/>
    <property type="match status" value="1"/>
</dbReference>
<gene>
    <name evidence="2" type="primary">cheW4</name>
    <name evidence="2" type="ORF">HSBGL_2957</name>
</gene>
<dbReference type="GO" id="GO:0005829">
    <property type="term" value="C:cytosol"/>
    <property type="evidence" value="ECO:0007669"/>
    <property type="project" value="TreeGrafter"/>
</dbReference>
<dbReference type="GeneID" id="68862475"/>
<name>A0A897NM46_9EURY</name>
<dbReference type="EMBL" id="CP064789">
    <property type="protein sequence ID" value="QSG13351.1"/>
    <property type="molecule type" value="Genomic_DNA"/>
</dbReference>
<dbReference type="PANTHER" id="PTHR22617:SF23">
    <property type="entry name" value="CHEMOTAXIS PROTEIN CHEW"/>
    <property type="match status" value="1"/>
</dbReference>
<evidence type="ECO:0000313" key="3">
    <source>
        <dbReference type="Proteomes" id="UP000663305"/>
    </source>
</evidence>
<dbReference type="Gene3D" id="2.40.50.180">
    <property type="entry name" value="CheA-289, Domain 4"/>
    <property type="match status" value="1"/>
</dbReference>
<dbReference type="GO" id="GO:0006935">
    <property type="term" value="P:chemotaxis"/>
    <property type="evidence" value="ECO:0007669"/>
    <property type="project" value="InterPro"/>
</dbReference>
<dbReference type="InterPro" id="IPR036061">
    <property type="entry name" value="CheW-like_dom_sf"/>
</dbReference>
<proteinExistence type="predicted"/>
<feature type="domain" description="CheW-like" evidence="1">
    <location>
        <begin position="7"/>
        <end position="138"/>
    </location>
</feature>
<evidence type="ECO:0000259" key="1">
    <source>
        <dbReference type="PROSITE" id="PS50851"/>
    </source>
</evidence>
<dbReference type="RefSeq" id="WP_229125070.1">
    <property type="nucleotide sequence ID" value="NZ_CP064789.1"/>
</dbReference>
<dbReference type="Gene3D" id="2.30.30.40">
    <property type="entry name" value="SH3 Domains"/>
    <property type="match status" value="1"/>
</dbReference>
<accession>A0A897NM46</accession>
<dbReference type="Proteomes" id="UP000663305">
    <property type="component" value="Chromosome"/>
</dbReference>
<dbReference type="InterPro" id="IPR039315">
    <property type="entry name" value="CheW"/>
</dbReference>
<dbReference type="SMART" id="SM00260">
    <property type="entry name" value="CheW"/>
    <property type="match status" value="1"/>
</dbReference>
<dbReference type="PROSITE" id="PS50851">
    <property type="entry name" value="CHEW"/>
    <property type="match status" value="1"/>
</dbReference>
<sequence length="138" mass="15051">MTQAGPSAAVLTFTLGEEWCCVEISRIRGVVKHESVTPTSEGPPQVVGTMEYRGEETPVVDPGSVIKAADSQDADHVIIFEQEGQQVGWLVDRAHEVTTVPDPEVDPVTDNEYVHGVIGERLWVEPRRVNDVITDTGS</sequence>
<organism evidence="2 3">
    <name type="scientific">Halapricum desulfuricans</name>
    <dbReference type="NCBI Taxonomy" id="2841257"/>
    <lineage>
        <taxon>Archaea</taxon>
        <taxon>Methanobacteriati</taxon>
        <taxon>Methanobacteriota</taxon>
        <taxon>Stenosarchaea group</taxon>
        <taxon>Halobacteria</taxon>
        <taxon>Halobacteriales</taxon>
        <taxon>Haloarculaceae</taxon>
        <taxon>Halapricum</taxon>
    </lineage>
</organism>